<dbReference type="Proteomes" id="UP000835242">
    <property type="component" value="Chromosome"/>
</dbReference>
<dbReference type="EMBL" id="HG992337">
    <property type="protein sequence ID" value="CAE6827855.1"/>
    <property type="molecule type" value="Genomic_DNA"/>
</dbReference>
<reference evidence="1 2" key="1">
    <citation type="submission" date="2021-02" db="EMBL/GenBank/DDBJ databases">
        <authorList>
            <person name="Pothier F. J."/>
        </authorList>
    </citation>
    <scope>NUCLEOTIDE SEQUENCE [LARGE SCALE GENOMIC DNA]</scope>
    <source>
        <strain evidence="1 2">1314c</strain>
    </source>
</reference>
<evidence type="ECO:0000313" key="2">
    <source>
        <dbReference type="Proteomes" id="UP000835242"/>
    </source>
</evidence>
<accession>A0AAU9HZM4</accession>
<sequence>MVAPESGGKYGHSSMNLFEVQVANEQLHPAFKRLIGPSFAAERAVIESWANGFRDRDGKFAREFQTTFDSSYWELYLHAVLKELRLELDQRHHAPDFLITGPASFTMEATISAPAIGGSPPVGPGFPDIPEDLNEFNRDSIVRTCNSISSKTKRYRDHYRTLEHVRDKPFVLALAPFDRPMSHLEFDRSIQAALYARYVDEEQTIAAGLSTMIEYGISAVMKRAGVQIPVGFFCSDVCKEVSAVVFSPIAGWGKMCALADAPDMLAIFNTLHASPHTLMPEKRCAVKRDYSEHLLDGLHILHNPFATHPLSIDIFDHPRVSQDWIAPDGEVYRSRPDDFLMFRQMFAISPISG</sequence>
<proteinExistence type="predicted"/>
<protein>
    <recommendedName>
        <fullName evidence="3">Glycosaminoglycan attachment site</fullName>
    </recommendedName>
</protein>
<organism evidence="1 2">
    <name type="scientific">Xanthomonas arboricola</name>
    <dbReference type="NCBI Taxonomy" id="56448"/>
    <lineage>
        <taxon>Bacteria</taxon>
        <taxon>Pseudomonadati</taxon>
        <taxon>Pseudomonadota</taxon>
        <taxon>Gammaproteobacteria</taxon>
        <taxon>Lysobacterales</taxon>
        <taxon>Lysobacteraceae</taxon>
        <taxon>Xanthomonas</taxon>
    </lineage>
</organism>
<dbReference type="AlphaFoldDB" id="A0AAU9HZM4"/>
<dbReference type="EMBL" id="HG992337">
    <property type="protein sequence ID" value="CAE6827831.1"/>
    <property type="molecule type" value="Genomic_DNA"/>
</dbReference>
<name>A0AAU9HZM4_9XANT</name>
<evidence type="ECO:0008006" key="3">
    <source>
        <dbReference type="Google" id="ProtNLM"/>
    </source>
</evidence>
<gene>
    <name evidence="1" type="ORF">XA1314C_35020</name>
</gene>
<evidence type="ECO:0000313" key="1">
    <source>
        <dbReference type="EMBL" id="CAE6827855.1"/>
    </source>
</evidence>